<organism evidence="2 3">
    <name type="scientific">Bosea vestrisii</name>
    <dbReference type="NCBI Taxonomy" id="151416"/>
    <lineage>
        <taxon>Bacteria</taxon>
        <taxon>Pseudomonadati</taxon>
        <taxon>Pseudomonadota</taxon>
        <taxon>Alphaproteobacteria</taxon>
        <taxon>Hyphomicrobiales</taxon>
        <taxon>Boseaceae</taxon>
        <taxon>Bosea</taxon>
    </lineage>
</organism>
<dbReference type="Proteomes" id="UP001596104">
    <property type="component" value="Unassembled WGS sequence"/>
</dbReference>
<keyword evidence="3" id="KW-1185">Reference proteome</keyword>
<evidence type="ECO:0000313" key="2">
    <source>
        <dbReference type="EMBL" id="MFC5395976.1"/>
    </source>
</evidence>
<feature type="chain" id="PRO_5047421626" description="DUF2207 domain-containing protein" evidence="1">
    <location>
        <begin position="24"/>
        <end position="166"/>
    </location>
</feature>
<protein>
    <recommendedName>
        <fullName evidence="4">DUF2207 domain-containing protein</fullName>
    </recommendedName>
</protein>
<dbReference type="RefSeq" id="WP_377012188.1">
    <property type="nucleotide sequence ID" value="NZ_JBHSLV010000055.1"/>
</dbReference>
<name>A0ABW0HFE5_9HYPH</name>
<dbReference type="EMBL" id="JBHSLV010000055">
    <property type="protein sequence ID" value="MFC5395976.1"/>
    <property type="molecule type" value="Genomic_DNA"/>
</dbReference>
<evidence type="ECO:0008006" key="4">
    <source>
        <dbReference type="Google" id="ProtNLM"/>
    </source>
</evidence>
<evidence type="ECO:0000256" key="1">
    <source>
        <dbReference type="SAM" id="SignalP"/>
    </source>
</evidence>
<feature type="signal peptide" evidence="1">
    <location>
        <begin position="1"/>
        <end position="23"/>
    </location>
</feature>
<gene>
    <name evidence="2" type="ORF">ACFPPC_25390</name>
</gene>
<comment type="caution">
    <text evidence="2">The sequence shown here is derived from an EMBL/GenBank/DDBJ whole genome shotgun (WGS) entry which is preliminary data.</text>
</comment>
<proteinExistence type="predicted"/>
<evidence type="ECO:0000313" key="3">
    <source>
        <dbReference type="Proteomes" id="UP001596104"/>
    </source>
</evidence>
<sequence length="166" mass="18817">MSRPFALAFTCLALLGIACPALAQEARFQLYLSWTEPEIDEEPNEIVRTIYLSLGKDGTITEQIRRDGLGRRRPGLSQQGILGEDVDGRVKGRWKVVNAGTLVRLTAERSHTFAIWLTTDGKASCSVRLEWRLKPGFKTYERWDLREQDTVRFAQPVVNRTSCSAF</sequence>
<reference evidence="3" key="1">
    <citation type="journal article" date="2019" name="Int. J. Syst. Evol. Microbiol.">
        <title>The Global Catalogue of Microorganisms (GCM) 10K type strain sequencing project: providing services to taxonomists for standard genome sequencing and annotation.</title>
        <authorList>
            <consortium name="The Broad Institute Genomics Platform"/>
            <consortium name="The Broad Institute Genome Sequencing Center for Infectious Disease"/>
            <person name="Wu L."/>
            <person name="Ma J."/>
        </authorList>
    </citation>
    <scope>NUCLEOTIDE SEQUENCE [LARGE SCALE GENOMIC DNA]</scope>
    <source>
        <strain evidence="3">CGMCC 1.16326</strain>
    </source>
</reference>
<accession>A0ABW0HFE5</accession>
<keyword evidence="1" id="KW-0732">Signal</keyword>
<dbReference type="PROSITE" id="PS51257">
    <property type="entry name" value="PROKAR_LIPOPROTEIN"/>
    <property type="match status" value="1"/>
</dbReference>